<protein>
    <recommendedName>
        <fullName evidence="7">Polysaccharide chain length determinant N-terminal domain-containing protein</fullName>
    </recommendedName>
</protein>
<sequence>MQSPLGVAANFMELNQVYSLIVRGKKIIFLSVLIFVLIAIAITAFQPLKFGARSRLLIVQNANSGNDPYAVAKSNDYISSVLSNVVVSNSFYNEVLSSGYNIDQKYFTGDTKKQMEKWKKTVEPIALSDAGIIQINVYHPDKIQAEQISLAVNYSLKVKSEDYLSMGNKIDLKVIDQPTLSDWPVKPNIPLNFALAIVFGLVFGLSFEYLKSSAEEISSFTVENKNFNNDKIEKPKEGKTLSAFFHQTKLGGNEKNLNLDSILASNIIEDEERNTKQEEQQPVAETFATKTFGMEQNIAYEDILQNGDMKNIIY</sequence>
<evidence type="ECO:0000256" key="6">
    <source>
        <dbReference type="SAM" id="Phobius"/>
    </source>
</evidence>
<accession>A0A0G0T6I0</accession>
<keyword evidence="4 6" id="KW-1133">Transmembrane helix</keyword>
<evidence type="ECO:0000256" key="1">
    <source>
        <dbReference type="ARBA" id="ARBA00004651"/>
    </source>
</evidence>
<proteinExistence type="predicted"/>
<keyword evidence="2" id="KW-1003">Cell membrane</keyword>
<comment type="subcellular location">
    <subcellularLocation>
        <location evidence="1">Cell membrane</location>
        <topology evidence="1">Multi-pass membrane protein</topology>
    </subcellularLocation>
</comment>
<dbReference type="InterPro" id="IPR003856">
    <property type="entry name" value="LPS_length_determ_N"/>
</dbReference>
<evidence type="ECO:0000313" key="8">
    <source>
        <dbReference type="EMBL" id="KKR33452.1"/>
    </source>
</evidence>
<evidence type="ECO:0000259" key="7">
    <source>
        <dbReference type="Pfam" id="PF02706"/>
    </source>
</evidence>
<dbReference type="EMBL" id="LBXO01000008">
    <property type="protein sequence ID" value="KKR33452.1"/>
    <property type="molecule type" value="Genomic_DNA"/>
</dbReference>
<name>A0A0G0T6I0_9BACT</name>
<dbReference type="PANTHER" id="PTHR32309:SF13">
    <property type="entry name" value="FERRIC ENTEROBACTIN TRANSPORT PROTEIN FEPE"/>
    <property type="match status" value="1"/>
</dbReference>
<dbReference type="GO" id="GO:0004713">
    <property type="term" value="F:protein tyrosine kinase activity"/>
    <property type="evidence" value="ECO:0007669"/>
    <property type="project" value="TreeGrafter"/>
</dbReference>
<feature type="domain" description="Polysaccharide chain length determinant N-terminal" evidence="7">
    <location>
        <begin position="12"/>
        <end position="96"/>
    </location>
</feature>
<evidence type="ECO:0000256" key="5">
    <source>
        <dbReference type="ARBA" id="ARBA00023136"/>
    </source>
</evidence>
<reference evidence="8 9" key="1">
    <citation type="journal article" date="2015" name="Nature">
        <title>rRNA introns, odd ribosomes, and small enigmatic genomes across a large radiation of phyla.</title>
        <authorList>
            <person name="Brown C.T."/>
            <person name="Hug L.A."/>
            <person name="Thomas B.C."/>
            <person name="Sharon I."/>
            <person name="Castelle C.J."/>
            <person name="Singh A."/>
            <person name="Wilkins M.J."/>
            <person name="Williams K.H."/>
            <person name="Banfield J.F."/>
        </authorList>
    </citation>
    <scope>NUCLEOTIDE SEQUENCE [LARGE SCALE GENOMIC DNA]</scope>
</reference>
<dbReference type="InterPro" id="IPR050445">
    <property type="entry name" value="Bact_polysacc_biosynth/exp"/>
</dbReference>
<gene>
    <name evidence="8" type="ORF">UT64_C0008G0007</name>
</gene>
<dbReference type="Proteomes" id="UP000034137">
    <property type="component" value="Unassembled WGS sequence"/>
</dbReference>
<evidence type="ECO:0000313" key="9">
    <source>
        <dbReference type="Proteomes" id="UP000034137"/>
    </source>
</evidence>
<keyword evidence="5 6" id="KW-0472">Membrane</keyword>
<feature type="transmembrane region" description="Helical" evidence="6">
    <location>
        <begin position="27"/>
        <end position="45"/>
    </location>
</feature>
<comment type="caution">
    <text evidence="8">The sequence shown here is derived from an EMBL/GenBank/DDBJ whole genome shotgun (WGS) entry which is preliminary data.</text>
</comment>
<dbReference type="Pfam" id="PF02706">
    <property type="entry name" value="Wzz"/>
    <property type="match status" value="1"/>
</dbReference>
<evidence type="ECO:0000256" key="4">
    <source>
        <dbReference type="ARBA" id="ARBA00022989"/>
    </source>
</evidence>
<organism evidence="8 9">
    <name type="scientific">Candidatus Falkowbacteria bacterium GW2011_GWF2_39_8</name>
    <dbReference type="NCBI Taxonomy" id="1618642"/>
    <lineage>
        <taxon>Bacteria</taxon>
        <taxon>Candidatus Falkowiibacteriota</taxon>
    </lineage>
</organism>
<dbReference type="GO" id="GO:0005886">
    <property type="term" value="C:plasma membrane"/>
    <property type="evidence" value="ECO:0007669"/>
    <property type="project" value="UniProtKB-SubCell"/>
</dbReference>
<keyword evidence="3 6" id="KW-0812">Transmembrane</keyword>
<evidence type="ECO:0000256" key="3">
    <source>
        <dbReference type="ARBA" id="ARBA00022692"/>
    </source>
</evidence>
<evidence type="ECO:0000256" key="2">
    <source>
        <dbReference type="ARBA" id="ARBA00022475"/>
    </source>
</evidence>
<dbReference type="PANTHER" id="PTHR32309">
    <property type="entry name" value="TYROSINE-PROTEIN KINASE"/>
    <property type="match status" value="1"/>
</dbReference>
<dbReference type="AlphaFoldDB" id="A0A0G0T6I0"/>